<name>A0A0R2FLN6_9LACO</name>
<dbReference type="Proteomes" id="UP000051645">
    <property type="component" value="Unassembled WGS sequence"/>
</dbReference>
<proteinExistence type="inferred from homology"/>
<keyword evidence="1 10" id="KW-1003">Cell membrane</keyword>
<keyword evidence="13" id="KW-1185">Reference proteome</keyword>
<keyword evidence="3 10" id="KW-0808">Transferase</keyword>
<evidence type="ECO:0000313" key="11">
    <source>
        <dbReference type="EMBL" id="KRN29464.1"/>
    </source>
</evidence>
<dbReference type="GO" id="GO:0043772">
    <property type="term" value="F:acyl-phosphate glycerol-3-phosphate acyltransferase activity"/>
    <property type="evidence" value="ECO:0007669"/>
    <property type="project" value="UniProtKB-UniRule"/>
</dbReference>
<dbReference type="UniPathway" id="UPA00085"/>
<keyword evidence="2 10" id="KW-0444">Lipid biosynthesis</keyword>
<feature type="transmembrane region" description="Helical" evidence="10">
    <location>
        <begin position="6"/>
        <end position="27"/>
    </location>
</feature>
<evidence type="ECO:0000256" key="5">
    <source>
        <dbReference type="ARBA" id="ARBA00022989"/>
    </source>
</evidence>
<dbReference type="HAMAP" id="MF_01043">
    <property type="entry name" value="PlsY"/>
    <property type="match status" value="1"/>
</dbReference>
<feature type="transmembrane region" description="Helical" evidence="10">
    <location>
        <begin position="80"/>
        <end position="101"/>
    </location>
</feature>
<comment type="catalytic activity">
    <reaction evidence="10">
        <text>an acyl phosphate + sn-glycerol 3-phosphate = a 1-acyl-sn-glycero-3-phosphate + phosphate</text>
        <dbReference type="Rhea" id="RHEA:34075"/>
        <dbReference type="ChEBI" id="CHEBI:43474"/>
        <dbReference type="ChEBI" id="CHEBI:57597"/>
        <dbReference type="ChEBI" id="CHEBI:57970"/>
        <dbReference type="ChEBI" id="CHEBI:59918"/>
        <dbReference type="EC" id="2.3.1.275"/>
    </reaction>
</comment>
<comment type="pathway">
    <text evidence="10">Lipid metabolism; phospholipid metabolism.</text>
</comment>
<keyword evidence="9 10" id="KW-1208">Phospholipid metabolism</keyword>
<evidence type="ECO:0000256" key="8">
    <source>
        <dbReference type="ARBA" id="ARBA00023209"/>
    </source>
</evidence>
<dbReference type="OrthoDB" id="9777124at2"/>
<dbReference type="Proteomes" id="UP000051751">
    <property type="component" value="Unassembled WGS sequence"/>
</dbReference>
<dbReference type="PANTHER" id="PTHR30309">
    <property type="entry name" value="INNER MEMBRANE PROTEIN YGIH"/>
    <property type="match status" value="1"/>
</dbReference>
<comment type="subcellular location">
    <subcellularLocation>
        <location evidence="10">Cell membrane</location>
        <topology evidence="10">Multi-pass membrane protein</topology>
    </subcellularLocation>
</comment>
<evidence type="ECO:0000313" key="14">
    <source>
        <dbReference type="Proteomes" id="UP000051751"/>
    </source>
</evidence>
<reference evidence="13 14" key="1">
    <citation type="journal article" date="2015" name="Genome Announc.">
        <title>Expanding the biotechnology potential of lactobacilli through comparative genomics of 213 strains and associated genera.</title>
        <authorList>
            <person name="Sun Z."/>
            <person name="Harris H.M."/>
            <person name="McCann A."/>
            <person name="Guo C."/>
            <person name="Argimon S."/>
            <person name="Zhang W."/>
            <person name="Yang X."/>
            <person name="Jeffery I.B."/>
            <person name="Cooney J.C."/>
            <person name="Kagawa T.F."/>
            <person name="Liu W."/>
            <person name="Song Y."/>
            <person name="Salvetti E."/>
            <person name="Wrobel A."/>
            <person name="Rasinkangas P."/>
            <person name="Parkhill J."/>
            <person name="Rea M.C."/>
            <person name="O'Sullivan O."/>
            <person name="Ritari J."/>
            <person name="Douillard F.P."/>
            <person name="Paul Ross R."/>
            <person name="Yang R."/>
            <person name="Briner A.E."/>
            <person name="Felis G.E."/>
            <person name="de Vos W.M."/>
            <person name="Barrangou R."/>
            <person name="Klaenhammer T.R."/>
            <person name="Caufield P.W."/>
            <person name="Cui Y."/>
            <person name="Zhang H."/>
            <person name="O'Toole P.W."/>
        </authorList>
    </citation>
    <scope>NUCLEOTIDE SEQUENCE [LARGE SCALE GENOMIC DNA]</scope>
    <source>
        <strain evidence="11 14">ATCC BAA-66</strain>
        <strain evidence="12 13">DSM 13344</strain>
    </source>
</reference>
<dbReference type="PANTHER" id="PTHR30309:SF0">
    <property type="entry name" value="GLYCEROL-3-PHOSPHATE ACYLTRANSFERASE-RELATED"/>
    <property type="match status" value="1"/>
</dbReference>
<keyword evidence="4 10" id="KW-0812">Transmembrane</keyword>
<dbReference type="STRING" id="81857.IV38_GL000348"/>
<dbReference type="Pfam" id="PF02660">
    <property type="entry name" value="G3P_acyltransf"/>
    <property type="match status" value="1"/>
</dbReference>
<dbReference type="NCBIfam" id="TIGR00023">
    <property type="entry name" value="glycerol-3-phosphate 1-O-acyltransferase PlsY"/>
    <property type="match status" value="1"/>
</dbReference>
<dbReference type="EMBL" id="JQAZ01000001">
    <property type="protein sequence ID" value="KRN34007.1"/>
    <property type="molecule type" value="Genomic_DNA"/>
</dbReference>
<comment type="similarity">
    <text evidence="10">Belongs to the PlsY family.</text>
</comment>
<keyword evidence="5 10" id="KW-1133">Transmembrane helix</keyword>
<dbReference type="EC" id="2.3.1.275" evidence="10"/>
<gene>
    <name evidence="10" type="primary">plsY</name>
    <name evidence="11" type="ORF">IV38_GL000348</name>
    <name evidence="12" type="ORF">IV40_GL000320</name>
</gene>
<dbReference type="RefSeq" id="WP_057768611.1">
    <property type="nucleotide sequence ID" value="NZ_JQAT01000001.1"/>
</dbReference>
<evidence type="ECO:0000256" key="9">
    <source>
        <dbReference type="ARBA" id="ARBA00023264"/>
    </source>
</evidence>
<dbReference type="InterPro" id="IPR003811">
    <property type="entry name" value="G3P_acylTferase_PlsY"/>
</dbReference>
<evidence type="ECO:0000256" key="7">
    <source>
        <dbReference type="ARBA" id="ARBA00023136"/>
    </source>
</evidence>
<dbReference type="GO" id="GO:0005886">
    <property type="term" value="C:plasma membrane"/>
    <property type="evidence" value="ECO:0007669"/>
    <property type="project" value="UniProtKB-SubCell"/>
</dbReference>
<evidence type="ECO:0000313" key="13">
    <source>
        <dbReference type="Proteomes" id="UP000051645"/>
    </source>
</evidence>
<accession>A0A0R2FLN6</accession>
<comment type="caution">
    <text evidence="11">The sequence shown here is derived from an EMBL/GenBank/DDBJ whole genome shotgun (WGS) entry which is preliminary data.</text>
</comment>
<feature type="transmembrane region" description="Helical" evidence="10">
    <location>
        <begin position="113"/>
        <end position="135"/>
    </location>
</feature>
<evidence type="ECO:0000256" key="2">
    <source>
        <dbReference type="ARBA" id="ARBA00022516"/>
    </source>
</evidence>
<keyword evidence="6 10" id="KW-0443">Lipid metabolism</keyword>
<keyword evidence="7 10" id="KW-0472">Membrane</keyword>
<feature type="transmembrane region" description="Helical" evidence="10">
    <location>
        <begin position="48"/>
        <end position="74"/>
    </location>
</feature>
<dbReference type="AlphaFoldDB" id="A0A0R2FLN6"/>
<evidence type="ECO:0000256" key="10">
    <source>
        <dbReference type="HAMAP-Rule" id="MF_01043"/>
    </source>
</evidence>
<dbReference type="GO" id="GO:0008654">
    <property type="term" value="P:phospholipid biosynthetic process"/>
    <property type="evidence" value="ECO:0007669"/>
    <property type="project" value="UniProtKB-UniRule"/>
</dbReference>
<comment type="function">
    <text evidence="10">Catalyzes the transfer of an acyl group from acyl-phosphate (acyl-PO(4)) to glycerol-3-phosphate (G3P) to form lysophosphatidic acid (LPA). This enzyme utilizes acyl-phosphate as fatty acyl donor, but not acyl-CoA or acyl-ACP.</text>
</comment>
<organism evidence="11 14">
    <name type="scientific">Lactobacillus selangorensis</name>
    <dbReference type="NCBI Taxonomy" id="81857"/>
    <lineage>
        <taxon>Bacteria</taxon>
        <taxon>Bacillati</taxon>
        <taxon>Bacillota</taxon>
        <taxon>Bacilli</taxon>
        <taxon>Lactobacillales</taxon>
        <taxon>Lactobacillaceae</taxon>
        <taxon>Lactobacillus</taxon>
    </lineage>
</organism>
<dbReference type="SMART" id="SM01207">
    <property type="entry name" value="G3P_acyltransf"/>
    <property type="match status" value="1"/>
</dbReference>
<evidence type="ECO:0000256" key="1">
    <source>
        <dbReference type="ARBA" id="ARBA00022475"/>
    </source>
</evidence>
<evidence type="ECO:0000256" key="4">
    <source>
        <dbReference type="ARBA" id="ARBA00022692"/>
    </source>
</evidence>
<comment type="subunit">
    <text evidence="10">Probably interacts with PlsX.</text>
</comment>
<keyword evidence="8 10" id="KW-0594">Phospholipid biosynthesis</keyword>
<evidence type="ECO:0000256" key="6">
    <source>
        <dbReference type="ARBA" id="ARBA00023098"/>
    </source>
</evidence>
<protein>
    <recommendedName>
        <fullName evidence="10">Glycerol-3-phosphate acyltransferase</fullName>
    </recommendedName>
    <alternativeName>
        <fullName evidence="10">Acyl-PO4 G3P acyltransferase</fullName>
    </alternativeName>
    <alternativeName>
        <fullName evidence="10">Acyl-phosphate--glycerol-3-phosphate acyltransferase</fullName>
    </alternativeName>
    <alternativeName>
        <fullName evidence="10">G3P acyltransferase</fullName>
        <shortName evidence="10">GPAT</shortName>
        <ecNumber evidence="10">2.3.1.275</ecNumber>
    </alternativeName>
    <alternativeName>
        <fullName evidence="10">Lysophosphatidic acid synthase</fullName>
        <shortName evidence="10">LPA synthase</shortName>
    </alternativeName>
</protein>
<dbReference type="EMBL" id="JQAT01000001">
    <property type="protein sequence ID" value="KRN29464.1"/>
    <property type="molecule type" value="Genomic_DNA"/>
</dbReference>
<evidence type="ECO:0000256" key="3">
    <source>
        <dbReference type="ARBA" id="ARBA00022679"/>
    </source>
</evidence>
<feature type="transmembrane region" description="Helical" evidence="10">
    <location>
        <begin position="155"/>
        <end position="175"/>
    </location>
</feature>
<dbReference type="PATRIC" id="fig|81857.3.peg.353"/>
<evidence type="ECO:0000313" key="12">
    <source>
        <dbReference type="EMBL" id="KRN34007.1"/>
    </source>
</evidence>
<sequence>MKIILVLILAYLIGSIPSGVWIGQLFYHKDIRQYGSHNTGTTNAFRVLGRPAGIIVLIMDMFKGTLAAALPLFFGLPQHWLILLAGVVAVFGHTHSIFIHFQGGKAVATSVGMVLVYNPAFFGIAWLCFMSTLLLSSMVSVASTVSMVLLDIISLFFHDWLLTATALLITVVIFYRHKDNFKRIKDGTENMVPFGLGYYLRKKKQKKD</sequence>